<proteinExistence type="predicted"/>
<organism evidence="1 2">
    <name type="scientific">Caenorhabditis japonica</name>
    <dbReference type="NCBI Taxonomy" id="281687"/>
    <lineage>
        <taxon>Eukaryota</taxon>
        <taxon>Metazoa</taxon>
        <taxon>Ecdysozoa</taxon>
        <taxon>Nematoda</taxon>
        <taxon>Chromadorea</taxon>
        <taxon>Rhabditida</taxon>
        <taxon>Rhabditina</taxon>
        <taxon>Rhabditomorpha</taxon>
        <taxon>Rhabditoidea</taxon>
        <taxon>Rhabditidae</taxon>
        <taxon>Peloderinae</taxon>
        <taxon>Caenorhabditis</taxon>
    </lineage>
</organism>
<protein>
    <submittedName>
        <fullName evidence="1">Uncharacterized protein</fullName>
    </submittedName>
</protein>
<reference evidence="1" key="2">
    <citation type="submission" date="2022-06" db="UniProtKB">
        <authorList>
            <consortium name="EnsemblMetazoa"/>
        </authorList>
    </citation>
    <scope>IDENTIFICATION</scope>
    <source>
        <strain evidence="1">DF5081</strain>
    </source>
</reference>
<keyword evidence="2" id="KW-1185">Reference proteome</keyword>
<dbReference type="AlphaFoldDB" id="A0A8R1E683"/>
<accession>A0A8R1E683</accession>
<evidence type="ECO:0000313" key="2">
    <source>
        <dbReference type="Proteomes" id="UP000005237"/>
    </source>
</evidence>
<evidence type="ECO:0000313" key="1">
    <source>
        <dbReference type="EnsemblMetazoa" id="CJA20076.1"/>
    </source>
</evidence>
<name>A0A8R1E683_CAEJA</name>
<dbReference type="Proteomes" id="UP000005237">
    <property type="component" value="Unassembled WGS sequence"/>
</dbReference>
<dbReference type="EnsemblMetazoa" id="CJA20076.1">
    <property type="protein sequence ID" value="CJA20076.1"/>
    <property type="gene ID" value="WBGene00175647"/>
</dbReference>
<sequence length="85" mass="9360">MDFSNLVNFGFSIAVDHRKSNDSVGHSQCAQPISNNRFSPVFIQKTGGKKPVVRITGYSKQPVSILIKTGVLCANTATRNCRYIE</sequence>
<reference evidence="2" key="1">
    <citation type="submission" date="2010-08" db="EMBL/GenBank/DDBJ databases">
        <authorList>
            <consortium name="Caenorhabditis japonica Sequencing Consortium"/>
            <person name="Wilson R.K."/>
        </authorList>
    </citation>
    <scope>NUCLEOTIDE SEQUENCE [LARGE SCALE GENOMIC DNA]</scope>
    <source>
        <strain evidence="2">DF5081</strain>
    </source>
</reference>